<dbReference type="STRING" id="1229662.W3XD50"/>
<dbReference type="KEGG" id="pfy:PFICI_05213"/>
<gene>
    <name evidence="2" type="ORF">PFICI_05213</name>
</gene>
<dbReference type="EMBL" id="KI912111">
    <property type="protein sequence ID" value="ETS83337.1"/>
    <property type="molecule type" value="Genomic_DNA"/>
</dbReference>
<protein>
    <recommendedName>
        <fullName evidence="4">NAD dependent epimerase/dehydratase</fullName>
    </recommendedName>
</protein>
<proteinExistence type="predicted"/>
<sequence length="266" mass="29604">MGGALSKPDPAATLQVVGAGYSRTGTSSLQLALAKLVDGPIYHGGTQIWMSGDDARVKLWGLACDAKFVDHDRQRTLKLVKEATKGFSGLVDIPCIFFVSELVELYPEAKFVLNTRDPEKWWESFGNLLGHVPGYFTILTAPSPGIRWIPKILRAFQIQADELLRDSGRKPGEYGPELLVTFQESVIREVPQDRLLIMDVKEGWAPLVKFLGKSAPAEEFPRVNESQALDKQAKYLFTKLAGTWFGILALLGGSAYFTARWWKMSR</sequence>
<dbReference type="PANTHER" id="PTHR36978">
    <property type="entry name" value="P-LOOP CONTAINING NUCLEOTIDE TRIPHOSPHATE HYDROLASE"/>
    <property type="match status" value="1"/>
</dbReference>
<keyword evidence="1" id="KW-0472">Membrane</keyword>
<dbReference type="OrthoDB" id="408152at2759"/>
<organism evidence="2 3">
    <name type="scientific">Pestalotiopsis fici (strain W106-1 / CGMCC3.15140)</name>
    <dbReference type="NCBI Taxonomy" id="1229662"/>
    <lineage>
        <taxon>Eukaryota</taxon>
        <taxon>Fungi</taxon>
        <taxon>Dikarya</taxon>
        <taxon>Ascomycota</taxon>
        <taxon>Pezizomycotina</taxon>
        <taxon>Sordariomycetes</taxon>
        <taxon>Xylariomycetidae</taxon>
        <taxon>Amphisphaeriales</taxon>
        <taxon>Sporocadaceae</taxon>
        <taxon>Pestalotiopsis</taxon>
    </lineage>
</organism>
<dbReference type="Proteomes" id="UP000030651">
    <property type="component" value="Unassembled WGS sequence"/>
</dbReference>
<keyword evidence="1" id="KW-0812">Transmembrane</keyword>
<keyword evidence="3" id="KW-1185">Reference proteome</keyword>
<keyword evidence="1" id="KW-1133">Transmembrane helix</keyword>
<dbReference type="InParanoid" id="W3XD50"/>
<evidence type="ECO:0000313" key="3">
    <source>
        <dbReference type="Proteomes" id="UP000030651"/>
    </source>
</evidence>
<evidence type="ECO:0008006" key="4">
    <source>
        <dbReference type="Google" id="ProtNLM"/>
    </source>
</evidence>
<dbReference type="RefSeq" id="XP_007831985.1">
    <property type="nucleotide sequence ID" value="XM_007833794.1"/>
</dbReference>
<name>W3XD50_PESFW</name>
<feature type="transmembrane region" description="Helical" evidence="1">
    <location>
        <begin position="241"/>
        <end position="259"/>
    </location>
</feature>
<dbReference type="Gene3D" id="3.40.50.300">
    <property type="entry name" value="P-loop containing nucleotide triphosphate hydrolases"/>
    <property type="match status" value="1"/>
</dbReference>
<dbReference type="OMA" id="ANDGETM"/>
<dbReference type="eggNOG" id="ENOG502RY15">
    <property type="taxonomic scope" value="Eukaryota"/>
</dbReference>
<dbReference type="InterPro" id="IPR040632">
    <property type="entry name" value="Sulfotransfer_4"/>
</dbReference>
<evidence type="ECO:0000313" key="2">
    <source>
        <dbReference type="EMBL" id="ETS83337.1"/>
    </source>
</evidence>
<dbReference type="GeneID" id="19270226"/>
<dbReference type="HOGENOM" id="CLU_061199_2_1_1"/>
<dbReference type="AlphaFoldDB" id="W3XD50"/>
<evidence type="ECO:0000256" key="1">
    <source>
        <dbReference type="SAM" id="Phobius"/>
    </source>
</evidence>
<dbReference type="SUPFAM" id="SSF52540">
    <property type="entry name" value="P-loop containing nucleoside triphosphate hydrolases"/>
    <property type="match status" value="1"/>
</dbReference>
<dbReference type="PANTHER" id="PTHR36978:SF3">
    <property type="entry name" value="P-LOOP CONTAINING NUCLEOSIDE TRIPHOSPHATE HYDROLASE PROTEIN"/>
    <property type="match status" value="1"/>
</dbReference>
<accession>W3XD50</accession>
<dbReference type="Pfam" id="PF17784">
    <property type="entry name" value="Sulfotransfer_4"/>
    <property type="match status" value="1"/>
</dbReference>
<reference evidence="3" key="1">
    <citation type="journal article" date="2015" name="BMC Genomics">
        <title>Genomic and transcriptomic analysis of the endophytic fungus Pestalotiopsis fici reveals its lifestyle and high potential for synthesis of natural products.</title>
        <authorList>
            <person name="Wang X."/>
            <person name="Zhang X."/>
            <person name="Liu L."/>
            <person name="Xiang M."/>
            <person name="Wang W."/>
            <person name="Sun X."/>
            <person name="Che Y."/>
            <person name="Guo L."/>
            <person name="Liu G."/>
            <person name="Guo L."/>
            <person name="Wang C."/>
            <person name="Yin W.B."/>
            <person name="Stadler M."/>
            <person name="Zhang X."/>
            <person name="Liu X."/>
        </authorList>
    </citation>
    <scope>NUCLEOTIDE SEQUENCE [LARGE SCALE GENOMIC DNA]</scope>
    <source>
        <strain evidence="3">W106-1 / CGMCC3.15140</strain>
    </source>
</reference>
<dbReference type="InterPro" id="IPR027417">
    <property type="entry name" value="P-loop_NTPase"/>
</dbReference>